<gene>
    <name evidence="1" type="ORF">J2T57_004318</name>
</gene>
<sequence>MQFFGDRPQVELAGPINWEQHSRFEASLRKAHASSGGSCGALADASYWTRQQHARESLPPAFLDVVAGVAGPLLTSYTVWALLAAQARGLRRLYFLSREGDVLFELATILAPRLELAIELRQLYVSRPAINVALLSDFRRADLAWALTHTGSMSLASILERVCLQASEVQDHLEGIGLGRDRWNTRITDDEFSALVDLLASLSHAGVGQLIKERSRQRRERVARYLASAGVFDDVKVGLVDTAGTGSQVRTVHRLRQELTAEGTEGFLVRRMWRPHLDEQGFPPIHSYLSDHCTGTGFRDMDGMNHMLEIFTVTDYGTVIGYADNDGEVVPVFQEPVPERSEMWTSDYMRRPLMTFAQTLSLTSWNIRNAKAPCSGIMEAFRQFWYDPTEAEANYWGQFPYEVGAGDCFRCLELAPQLGLREMIALKRGRRVEKVIVNPWYAGISKRASLYVAGSIAALRHIRRASRALRRVVRRFA</sequence>
<dbReference type="RefSeq" id="WP_253485312.1">
    <property type="nucleotide sequence ID" value="NZ_JALJXV010000014.1"/>
</dbReference>
<protein>
    <submittedName>
        <fullName evidence="1">Uncharacterized protein</fullName>
    </submittedName>
</protein>
<dbReference type="Proteomes" id="UP001205843">
    <property type="component" value="Unassembled WGS sequence"/>
</dbReference>
<evidence type="ECO:0000313" key="1">
    <source>
        <dbReference type="EMBL" id="MCP1677144.1"/>
    </source>
</evidence>
<dbReference type="EMBL" id="JALJXV010000014">
    <property type="protein sequence ID" value="MCP1677144.1"/>
    <property type="molecule type" value="Genomic_DNA"/>
</dbReference>
<proteinExistence type="predicted"/>
<organism evidence="1 2">
    <name type="scientific">Natronocella acetinitrilica</name>
    <dbReference type="NCBI Taxonomy" id="414046"/>
    <lineage>
        <taxon>Bacteria</taxon>
        <taxon>Pseudomonadati</taxon>
        <taxon>Pseudomonadota</taxon>
        <taxon>Gammaproteobacteria</taxon>
        <taxon>Chromatiales</taxon>
        <taxon>Ectothiorhodospiraceae</taxon>
        <taxon>Natronocella</taxon>
    </lineage>
</organism>
<reference evidence="1" key="1">
    <citation type="submission" date="2022-03" db="EMBL/GenBank/DDBJ databases">
        <title>Genomic Encyclopedia of Type Strains, Phase III (KMG-III): the genomes of soil and plant-associated and newly described type strains.</title>
        <authorList>
            <person name="Whitman W."/>
        </authorList>
    </citation>
    <scope>NUCLEOTIDE SEQUENCE</scope>
    <source>
        <strain evidence="1">ANL 6-2</strain>
    </source>
</reference>
<evidence type="ECO:0000313" key="2">
    <source>
        <dbReference type="Proteomes" id="UP001205843"/>
    </source>
</evidence>
<dbReference type="AlphaFoldDB" id="A0AAE3G8U4"/>
<keyword evidence="2" id="KW-1185">Reference proteome</keyword>
<name>A0AAE3G8U4_9GAMM</name>
<comment type="caution">
    <text evidence="1">The sequence shown here is derived from an EMBL/GenBank/DDBJ whole genome shotgun (WGS) entry which is preliminary data.</text>
</comment>
<accession>A0AAE3G8U4</accession>